<feature type="compositionally biased region" description="Polar residues" evidence="1">
    <location>
        <begin position="194"/>
        <end position="206"/>
    </location>
</feature>
<organism evidence="2 3">
    <name type="scientific">Paecilomyces lecythidis</name>
    <dbReference type="NCBI Taxonomy" id="3004212"/>
    <lineage>
        <taxon>Eukaryota</taxon>
        <taxon>Fungi</taxon>
        <taxon>Dikarya</taxon>
        <taxon>Ascomycota</taxon>
        <taxon>Pezizomycotina</taxon>
        <taxon>Eurotiomycetes</taxon>
        <taxon>Eurotiomycetidae</taxon>
        <taxon>Eurotiales</taxon>
        <taxon>Thermoascaceae</taxon>
        <taxon>Paecilomyces</taxon>
    </lineage>
</organism>
<protein>
    <submittedName>
        <fullName evidence="2">Uncharacterized protein</fullName>
    </submittedName>
</protein>
<name>A0ABR3XSD0_9EURO</name>
<dbReference type="Proteomes" id="UP001583193">
    <property type="component" value="Unassembled WGS sequence"/>
</dbReference>
<evidence type="ECO:0000313" key="2">
    <source>
        <dbReference type="EMBL" id="KAL1878912.1"/>
    </source>
</evidence>
<feature type="region of interest" description="Disordered" evidence="1">
    <location>
        <begin position="187"/>
        <end position="206"/>
    </location>
</feature>
<proteinExistence type="predicted"/>
<evidence type="ECO:0000313" key="3">
    <source>
        <dbReference type="Proteomes" id="UP001583193"/>
    </source>
</evidence>
<keyword evidence="3" id="KW-1185">Reference proteome</keyword>
<evidence type="ECO:0000256" key="1">
    <source>
        <dbReference type="SAM" id="MobiDB-lite"/>
    </source>
</evidence>
<accession>A0ABR3XSD0</accession>
<reference evidence="2 3" key="1">
    <citation type="journal article" date="2024" name="IMA Fungus">
        <title>IMA Genome - F19 : A genome assembly and annotation guide to empower mycologists, including annotated draft genome sequences of Ceratocystis pirilliformis, Diaporthe australafricana, Fusarium ophioides, Paecilomyces lecythidis, and Sporothrix stenoceras.</title>
        <authorList>
            <person name="Aylward J."/>
            <person name="Wilson A.M."/>
            <person name="Visagie C.M."/>
            <person name="Spraker J."/>
            <person name="Barnes I."/>
            <person name="Buitendag C."/>
            <person name="Ceriani C."/>
            <person name="Del Mar Angel L."/>
            <person name="du Plessis D."/>
            <person name="Fuchs T."/>
            <person name="Gasser K."/>
            <person name="Kramer D."/>
            <person name="Li W."/>
            <person name="Munsamy K."/>
            <person name="Piso A."/>
            <person name="Price J.L."/>
            <person name="Sonnekus B."/>
            <person name="Thomas C."/>
            <person name="van der Nest A."/>
            <person name="van Dijk A."/>
            <person name="van Heerden A."/>
            <person name="van Vuuren N."/>
            <person name="Yilmaz N."/>
            <person name="Duong T.A."/>
            <person name="van der Merwe N.A."/>
            <person name="Wingfield M.J."/>
            <person name="Wingfield B.D."/>
        </authorList>
    </citation>
    <scope>NUCLEOTIDE SEQUENCE [LARGE SCALE GENOMIC DNA]</scope>
    <source>
        <strain evidence="2 3">CMW 18167</strain>
    </source>
</reference>
<comment type="caution">
    <text evidence="2">The sequence shown here is derived from an EMBL/GenBank/DDBJ whole genome shotgun (WGS) entry which is preliminary data.</text>
</comment>
<dbReference type="EMBL" id="JAVDPF010000011">
    <property type="protein sequence ID" value="KAL1878912.1"/>
    <property type="molecule type" value="Genomic_DNA"/>
</dbReference>
<gene>
    <name evidence="2" type="ORF">Plec18167_004207</name>
</gene>
<feature type="region of interest" description="Disordered" evidence="1">
    <location>
        <begin position="1"/>
        <end position="47"/>
    </location>
</feature>
<sequence>MGEELAVPEGASRVSTGSKRSSRGDETPGWSARGPSVSRPRSQWTSRTWMIVHPAPSHGLPDGPRPQDHQSFRPVEIDLHAATHRLTVPAADGSAHLAFETRDVSAAHRQSTPALSRRDGSLLRCCNTALQLLQPSPPLPSNPLRKKLLWPVRSSKPMGLQVRRPPAAPARTVHKAVFGASNVHESGLGAGRQHSCSFTVAQSDTQ</sequence>